<sequence length="386" mass="44318">MRIALFTDTFAPQVNGVTMTLNRLVNYWERKGIEFLVFAPDDAERVEDTDHIRRVLSFPFPLYPECRIPLSRYAKIEKQLLEFKPDLLHLVTPFTLGLIGLRFGQRHNVPMVASYHTNFDQYLDYYRLSFLKKMLWSYLNWFHSNCERTYCPSSATKEILEANGIPNVEIWSRGIDASRYQPQNRNPHIREKYGIDDSKLLLLYVGRMAPEKDIDILLESFHSLPQDVADRVHLMMVGDGPLMSKIQQQQETSITWTGFLRGRELAEMYASCDLFVFPSSTETFGNVALEAMASGLPVVGVEAGGVLDIVTHMKNGLLCHARSVESFREGIALLVRNDNLRLQMAHFARIQAVRRDWDSVFDRLAKSYLSVLEIESLGREAFAALK</sequence>
<feature type="domain" description="Glycosyl transferase family 1" evidence="1">
    <location>
        <begin position="188"/>
        <end position="349"/>
    </location>
</feature>
<dbReference type="SUPFAM" id="SSF53756">
    <property type="entry name" value="UDP-Glycosyltransferase/glycogen phosphorylase"/>
    <property type="match status" value="1"/>
</dbReference>
<evidence type="ECO:0000259" key="2">
    <source>
        <dbReference type="Pfam" id="PF13439"/>
    </source>
</evidence>
<dbReference type="InterPro" id="IPR028098">
    <property type="entry name" value="Glyco_trans_4-like_N"/>
</dbReference>
<dbReference type="PANTHER" id="PTHR45947:SF3">
    <property type="entry name" value="SULFOQUINOVOSYL TRANSFERASE SQD2"/>
    <property type="match status" value="1"/>
</dbReference>
<accession>A0A292YH34</accession>
<keyword evidence="3" id="KW-0808">Transferase</keyword>
<dbReference type="Gene3D" id="3.40.50.2000">
    <property type="entry name" value="Glycogen Phosphorylase B"/>
    <property type="match status" value="2"/>
</dbReference>
<evidence type="ECO:0000259" key="1">
    <source>
        <dbReference type="Pfam" id="PF00534"/>
    </source>
</evidence>
<dbReference type="CDD" id="cd03814">
    <property type="entry name" value="GT4-like"/>
    <property type="match status" value="1"/>
</dbReference>
<feature type="domain" description="Glycosyltransferase subfamily 4-like N-terminal" evidence="2">
    <location>
        <begin position="14"/>
        <end position="179"/>
    </location>
</feature>
<evidence type="ECO:0000313" key="4">
    <source>
        <dbReference type="Proteomes" id="UP000217785"/>
    </source>
</evidence>
<protein>
    <submittedName>
        <fullName evidence="3">Glycosyl transferase</fullName>
    </submittedName>
</protein>
<dbReference type="OrthoDB" id="9802525at2"/>
<dbReference type="GO" id="GO:0016758">
    <property type="term" value="F:hexosyltransferase activity"/>
    <property type="evidence" value="ECO:0007669"/>
    <property type="project" value="TreeGrafter"/>
</dbReference>
<name>A0A292YH34_9BACL</name>
<keyword evidence="4" id="KW-1185">Reference proteome</keyword>
<comment type="caution">
    <text evidence="3">The sequence shown here is derived from an EMBL/GenBank/DDBJ whole genome shotgun (WGS) entry which is preliminary data.</text>
</comment>
<dbReference type="InterPro" id="IPR001296">
    <property type="entry name" value="Glyco_trans_1"/>
</dbReference>
<gene>
    <name evidence="3" type="ORF">EFBL_0482</name>
</gene>
<dbReference type="Pfam" id="PF13439">
    <property type="entry name" value="Glyco_transf_4"/>
    <property type="match status" value="1"/>
</dbReference>
<evidence type="ECO:0000313" key="3">
    <source>
        <dbReference type="EMBL" id="GAX88868.1"/>
    </source>
</evidence>
<dbReference type="AlphaFoldDB" id="A0A292YH34"/>
<dbReference type="Pfam" id="PF00534">
    <property type="entry name" value="Glycos_transf_1"/>
    <property type="match status" value="1"/>
</dbReference>
<organism evidence="3 4">
    <name type="scientific">Effusibacillus lacus</name>
    <dbReference type="NCBI Taxonomy" id="1348429"/>
    <lineage>
        <taxon>Bacteria</taxon>
        <taxon>Bacillati</taxon>
        <taxon>Bacillota</taxon>
        <taxon>Bacilli</taxon>
        <taxon>Bacillales</taxon>
        <taxon>Alicyclobacillaceae</taxon>
        <taxon>Effusibacillus</taxon>
    </lineage>
</organism>
<dbReference type="InterPro" id="IPR050194">
    <property type="entry name" value="Glycosyltransferase_grp1"/>
</dbReference>
<reference evidence="4" key="1">
    <citation type="submission" date="2017-07" db="EMBL/GenBank/DDBJ databases">
        <title>Draft genome sequence of Effusibacillus lacus strain skLN1.</title>
        <authorList>
            <person name="Watanabe M."/>
            <person name="Kojima H."/>
            <person name="Fukui M."/>
        </authorList>
    </citation>
    <scope>NUCLEOTIDE SEQUENCE [LARGE SCALE GENOMIC DNA]</scope>
    <source>
        <strain evidence="4">skLN1</strain>
    </source>
</reference>
<dbReference type="PANTHER" id="PTHR45947">
    <property type="entry name" value="SULFOQUINOVOSYL TRANSFERASE SQD2"/>
    <property type="match status" value="1"/>
</dbReference>
<proteinExistence type="predicted"/>
<dbReference type="EMBL" id="BDUF01000010">
    <property type="protein sequence ID" value="GAX88868.1"/>
    <property type="molecule type" value="Genomic_DNA"/>
</dbReference>
<dbReference type="Proteomes" id="UP000217785">
    <property type="component" value="Unassembled WGS sequence"/>
</dbReference>
<dbReference type="RefSeq" id="WP_096180572.1">
    <property type="nucleotide sequence ID" value="NZ_BDUF01000010.1"/>
</dbReference>